<gene>
    <name evidence="7" type="primary">aroK</name>
    <name evidence="8" type="ORF">PP769_05990</name>
</gene>
<evidence type="ECO:0000256" key="6">
    <source>
        <dbReference type="ARBA" id="ARBA00023141"/>
    </source>
</evidence>
<comment type="cofactor">
    <cofactor evidence="7">
        <name>Mg(2+)</name>
        <dbReference type="ChEBI" id="CHEBI:18420"/>
    </cofactor>
    <text evidence="7">Binds 1 Mg(2+) ion per subunit.</text>
</comment>
<comment type="subunit">
    <text evidence="7">Monomer.</text>
</comment>
<dbReference type="Proteomes" id="UP001302719">
    <property type="component" value="Chromosome"/>
</dbReference>
<feature type="binding site" evidence="7">
    <location>
        <position position="78"/>
    </location>
    <ligand>
        <name>substrate</name>
    </ligand>
</feature>
<keyword evidence="3 7" id="KW-0547">Nucleotide-binding</keyword>
<comment type="function">
    <text evidence="7">Catalyzes the specific phosphorylation of the 3-hydroxyl group of shikimic acid using ATP as a cosubstrate.</text>
</comment>
<dbReference type="PANTHER" id="PTHR21087:SF16">
    <property type="entry name" value="SHIKIMATE KINASE 1, CHLOROPLASTIC"/>
    <property type="match status" value="1"/>
</dbReference>
<evidence type="ECO:0000256" key="5">
    <source>
        <dbReference type="ARBA" id="ARBA00022840"/>
    </source>
</evidence>
<dbReference type="PANTHER" id="PTHR21087">
    <property type="entry name" value="SHIKIMATE KINASE"/>
    <property type="match status" value="1"/>
</dbReference>
<organism evidence="8 9">
    <name type="scientific">Candidatus Nitrospira allomarina</name>
    <dbReference type="NCBI Taxonomy" id="3020900"/>
    <lineage>
        <taxon>Bacteria</taxon>
        <taxon>Pseudomonadati</taxon>
        <taxon>Nitrospirota</taxon>
        <taxon>Nitrospiria</taxon>
        <taxon>Nitrospirales</taxon>
        <taxon>Nitrospiraceae</taxon>
        <taxon>Nitrospira</taxon>
    </lineage>
</organism>
<keyword evidence="5 7" id="KW-0067">ATP-binding</keyword>
<dbReference type="InterPro" id="IPR031322">
    <property type="entry name" value="Shikimate/glucono_kinase"/>
</dbReference>
<name>A0AA96GFU6_9BACT</name>
<keyword evidence="2 7" id="KW-0808">Transferase</keyword>
<evidence type="ECO:0000256" key="3">
    <source>
        <dbReference type="ARBA" id="ARBA00022741"/>
    </source>
</evidence>
<comment type="pathway">
    <text evidence="7">Metabolic intermediate biosynthesis; chorismate biosynthesis; chorismate from D-erythrose 4-phosphate and phosphoenolpyruvate: step 5/7.</text>
</comment>
<proteinExistence type="inferred from homology"/>
<evidence type="ECO:0000313" key="9">
    <source>
        <dbReference type="Proteomes" id="UP001302719"/>
    </source>
</evidence>
<keyword evidence="4 7" id="KW-0418">Kinase</keyword>
<feature type="binding site" evidence="7">
    <location>
        <position position="56"/>
    </location>
    <ligand>
        <name>substrate</name>
    </ligand>
</feature>
<dbReference type="EC" id="2.7.1.71" evidence="7"/>
<dbReference type="GO" id="GO:0009073">
    <property type="term" value="P:aromatic amino acid family biosynthetic process"/>
    <property type="evidence" value="ECO:0007669"/>
    <property type="project" value="UniProtKB-KW"/>
</dbReference>
<dbReference type="PRINTS" id="PR01100">
    <property type="entry name" value="SHIKIMTKNASE"/>
</dbReference>
<accession>A0AA96GFU6</accession>
<dbReference type="GO" id="GO:0004765">
    <property type="term" value="F:shikimate kinase activity"/>
    <property type="evidence" value="ECO:0007669"/>
    <property type="project" value="UniProtKB-UniRule"/>
</dbReference>
<dbReference type="GO" id="GO:0005524">
    <property type="term" value="F:ATP binding"/>
    <property type="evidence" value="ECO:0007669"/>
    <property type="project" value="UniProtKB-UniRule"/>
</dbReference>
<keyword evidence="6 7" id="KW-0057">Aromatic amino acid biosynthesis</keyword>
<evidence type="ECO:0000313" key="8">
    <source>
        <dbReference type="EMBL" id="WNM59315.1"/>
    </source>
</evidence>
<feature type="binding site" evidence="7">
    <location>
        <position position="116"/>
    </location>
    <ligand>
        <name>ATP</name>
        <dbReference type="ChEBI" id="CHEBI:30616"/>
    </ligand>
</feature>
<evidence type="ECO:0000256" key="2">
    <source>
        <dbReference type="ARBA" id="ARBA00022679"/>
    </source>
</evidence>
<sequence length="168" mass="18685">MNIVFIGYRGTGKSTVATILGQRLGRRVISTDEEIVKEAKQTIPQLIEHFGWDHFRGLETQMCQKLTGQDNLVIDTGGGLILKEENVKMLKENGKIFWLTAEVSTIASRISGDTQRPSLSGTKTFVEEIEEILEIRKPHYQAAADHVIPTDQISPDQIADAILSHIST</sequence>
<dbReference type="GO" id="GO:0000287">
    <property type="term" value="F:magnesium ion binding"/>
    <property type="evidence" value="ECO:0007669"/>
    <property type="project" value="UniProtKB-UniRule"/>
</dbReference>
<comment type="catalytic activity">
    <reaction evidence="7">
        <text>shikimate + ATP = 3-phosphoshikimate + ADP + H(+)</text>
        <dbReference type="Rhea" id="RHEA:13121"/>
        <dbReference type="ChEBI" id="CHEBI:15378"/>
        <dbReference type="ChEBI" id="CHEBI:30616"/>
        <dbReference type="ChEBI" id="CHEBI:36208"/>
        <dbReference type="ChEBI" id="CHEBI:145989"/>
        <dbReference type="ChEBI" id="CHEBI:456216"/>
        <dbReference type="EC" id="2.7.1.71"/>
    </reaction>
</comment>
<feature type="binding site" evidence="7">
    <location>
        <begin position="10"/>
        <end position="15"/>
    </location>
    <ligand>
        <name>ATP</name>
        <dbReference type="ChEBI" id="CHEBI:30616"/>
    </ligand>
</feature>
<dbReference type="SUPFAM" id="SSF52540">
    <property type="entry name" value="P-loop containing nucleoside triphosphate hydrolases"/>
    <property type="match status" value="1"/>
</dbReference>
<dbReference type="InterPro" id="IPR000623">
    <property type="entry name" value="Shikimate_kinase/TSH1"/>
</dbReference>
<dbReference type="GO" id="GO:0005829">
    <property type="term" value="C:cytosol"/>
    <property type="evidence" value="ECO:0007669"/>
    <property type="project" value="TreeGrafter"/>
</dbReference>
<comment type="subcellular location">
    <subcellularLocation>
        <location evidence="7">Cytoplasm</location>
    </subcellularLocation>
</comment>
<dbReference type="GO" id="GO:0009423">
    <property type="term" value="P:chorismate biosynthetic process"/>
    <property type="evidence" value="ECO:0007669"/>
    <property type="project" value="UniProtKB-UniRule"/>
</dbReference>
<evidence type="ECO:0000256" key="7">
    <source>
        <dbReference type="HAMAP-Rule" id="MF_00109"/>
    </source>
</evidence>
<feature type="binding site" evidence="7">
    <location>
        <position position="14"/>
    </location>
    <ligand>
        <name>Mg(2+)</name>
        <dbReference type="ChEBI" id="CHEBI:18420"/>
    </ligand>
</feature>
<keyword evidence="7" id="KW-0479">Metal-binding</keyword>
<comment type="similarity">
    <text evidence="7">Belongs to the shikimate kinase family.</text>
</comment>
<dbReference type="Pfam" id="PF01202">
    <property type="entry name" value="SKI"/>
    <property type="match status" value="1"/>
</dbReference>
<dbReference type="EMBL" id="CP116967">
    <property type="protein sequence ID" value="WNM59315.1"/>
    <property type="molecule type" value="Genomic_DNA"/>
</dbReference>
<dbReference type="RefSeq" id="WP_312646036.1">
    <property type="nucleotide sequence ID" value="NZ_CP116967.1"/>
</dbReference>
<dbReference type="GO" id="GO:0008652">
    <property type="term" value="P:amino acid biosynthetic process"/>
    <property type="evidence" value="ECO:0007669"/>
    <property type="project" value="UniProtKB-KW"/>
</dbReference>
<dbReference type="InterPro" id="IPR027417">
    <property type="entry name" value="P-loop_NTPase"/>
</dbReference>
<keyword evidence="7" id="KW-0460">Magnesium</keyword>
<dbReference type="Gene3D" id="3.40.50.300">
    <property type="entry name" value="P-loop containing nucleotide triphosphate hydrolases"/>
    <property type="match status" value="1"/>
</dbReference>
<evidence type="ECO:0000256" key="4">
    <source>
        <dbReference type="ARBA" id="ARBA00022777"/>
    </source>
</evidence>
<feature type="binding site" evidence="7">
    <location>
        <position position="32"/>
    </location>
    <ligand>
        <name>substrate</name>
    </ligand>
</feature>
<comment type="caution">
    <text evidence="7">Lacks conserved residue(s) required for the propagation of feature annotation.</text>
</comment>
<dbReference type="HAMAP" id="MF_00109">
    <property type="entry name" value="Shikimate_kinase"/>
    <property type="match status" value="1"/>
</dbReference>
<feature type="binding site" evidence="7">
    <location>
        <position position="136"/>
    </location>
    <ligand>
        <name>substrate</name>
    </ligand>
</feature>
<dbReference type="CDD" id="cd00464">
    <property type="entry name" value="SK"/>
    <property type="match status" value="1"/>
</dbReference>
<keyword evidence="7" id="KW-0963">Cytoplasm</keyword>
<evidence type="ECO:0000256" key="1">
    <source>
        <dbReference type="ARBA" id="ARBA00022605"/>
    </source>
</evidence>
<protein>
    <recommendedName>
        <fullName evidence="7">Shikimate kinase</fullName>
        <shortName evidence="7">SK</shortName>
        <ecNumber evidence="7">2.7.1.71</ecNumber>
    </recommendedName>
</protein>
<keyword evidence="9" id="KW-1185">Reference proteome</keyword>
<reference evidence="8 9" key="1">
    <citation type="submission" date="2023-01" db="EMBL/GenBank/DDBJ databases">
        <title>Cultivation and genomic characterization of new, ubiquitous marine nitrite-oxidizing bacteria from the Nitrospirales.</title>
        <authorList>
            <person name="Mueller A.J."/>
            <person name="Daebeler A."/>
            <person name="Herbold C.W."/>
            <person name="Kirkegaard R.H."/>
            <person name="Daims H."/>
        </authorList>
    </citation>
    <scope>NUCLEOTIDE SEQUENCE [LARGE SCALE GENOMIC DNA]</scope>
    <source>
        <strain evidence="8 9">VA</strain>
    </source>
</reference>
<dbReference type="KEGG" id="nall:PP769_05990"/>
<dbReference type="AlphaFoldDB" id="A0AA96GFU6"/>
<keyword evidence="1 7" id="KW-0028">Amino-acid biosynthesis</keyword>